<dbReference type="GeneID" id="18916247"/>
<protein>
    <submittedName>
        <fullName evidence="2">Uncharacterized protein</fullName>
    </submittedName>
</protein>
<evidence type="ECO:0000313" key="3">
    <source>
        <dbReference type="Proteomes" id="UP000008370"/>
    </source>
</evidence>
<evidence type="ECO:0000313" key="2">
    <source>
        <dbReference type="EMBL" id="EKM54949.1"/>
    </source>
</evidence>
<keyword evidence="3" id="KW-1185">Reference proteome</keyword>
<proteinExistence type="predicted"/>
<dbReference type="EMBL" id="JH930472">
    <property type="protein sequence ID" value="EKM54949.1"/>
    <property type="molecule type" value="Genomic_DNA"/>
</dbReference>
<accession>K5W7K5</accession>
<feature type="region of interest" description="Disordered" evidence="1">
    <location>
        <begin position="27"/>
        <end position="62"/>
    </location>
</feature>
<dbReference type="KEGG" id="pco:PHACADRAFT_255187"/>
<feature type="compositionally biased region" description="Polar residues" evidence="1">
    <location>
        <begin position="48"/>
        <end position="62"/>
    </location>
</feature>
<dbReference type="AlphaFoldDB" id="K5W7K5"/>
<dbReference type="Proteomes" id="UP000008370">
    <property type="component" value="Unassembled WGS sequence"/>
</dbReference>
<name>K5W7K5_PHACS</name>
<gene>
    <name evidence="2" type="ORF">PHACADRAFT_255187</name>
</gene>
<dbReference type="InParanoid" id="K5W7K5"/>
<sequence length="166" mass="17522">MSSPYQKLKQSISRGVVKQIVPRIAAQSTQLSPDTPSPATPTTPMLASFTTDSDGSSIKTADASATGNDLTVLASVEDLDPSVRRAMSDLAEVGPDTCRHSSSLLANTSAAELASTGLWPRTVRRSPPLDSRLHHTTSPMKRLLCCLAVGLPNRTVPQVNATSARV</sequence>
<evidence type="ECO:0000256" key="1">
    <source>
        <dbReference type="SAM" id="MobiDB-lite"/>
    </source>
</evidence>
<organism evidence="2 3">
    <name type="scientific">Phanerochaete carnosa (strain HHB-10118-sp)</name>
    <name type="common">White-rot fungus</name>
    <name type="synonym">Peniophora carnosa</name>
    <dbReference type="NCBI Taxonomy" id="650164"/>
    <lineage>
        <taxon>Eukaryota</taxon>
        <taxon>Fungi</taxon>
        <taxon>Dikarya</taxon>
        <taxon>Basidiomycota</taxon>
        <taxon>Agaricomycotina</taxon>
        <taxon>Agaricomycetes</taxon>
        <taxon>Polyporales</taxon>
        <taxon>Phanerochaetaceae</taxon>
        <taxon>Phanerochaete</taxon>
    </lineage>
</organism>
<reference evidence="2 3" key="1">
    <citation type="journal article" date="2012" name="BMC Genomics">
        <title>Comparative genomics of the white-rot fungi, Phanerochaete carnosa and P. chrysosporium, to elucidate the genetic basis of the distinct wood types they colonize.</title>
        <authorList>
            <person name="Suzuki H."/>
            <person name="MacDonald J."/>
            <person name="Syed K."/>
            <person name="Salamov A."/>
            <person name="Hori C."/>
            <person name="Aerts A."/>
            <person name="Henrissat B."/>
            <person name="Wiebenga A."/>
            <person name="vanKuyk P.A."/>
            <person name="Barry K."/>
            <person name="Lindquist E."/>
            <person name="LaButti K."/>
            <person name="Lapidus A."/>
            <person name="Lucas S."/>
            <person name="Coutinho P."/>
            <person name="Gong Y."/>
            <person name="Samejima M."/>
            <person name="Mahadevan R."/>
            <person name="Abou-Zaid M."/>
            <person name="de Vries R.P."/>
            <person name="Igarashi K."/>
            <person name="Yadav J.S."/>
            <person name="Grigoriev I.V."/>
            <person name="Master E.R."/>
        </authorList>
    </citation>
    <scope>NUCLEOTIDE SEQUENCE [LARGE SCALE GENOMIC DNA]</scope>
    <source>
        <strain evidence="2 3">HHB-10118-sp</strain>
    </source>
</reference>
<dbReference type="RefSeq" id="XP_007395298.1">
    <property type="nucleotide sequence ID" value="XM_007395236.1"/>
</dbReference>
<dbReference type="HOGENOM" id="CLU_1603329_0_0_1"/>